<gene>
    <name evidence="1" type="ORF">HMPREF0870_01955</name>
</gene>
<evidence type="ECO:0000313" key="2">
    <source>
        <dbReference type="Proteomes" id="UP000010412"/>
    </source>
</evidence>
<dbReference type="Proteomes" id="UP000010412">
    <property type="component" value="Unassembled WGS sequence"/>
</dbReference>
<protein>
    <submittedName>
        <fullName evidence="1">Uncharacterized protein</fullName>
    </submittedName>
</protein>
<name>A0ABN0II01_9FIRM</name>
<proteinExistence type="predicted"/>
<evidence type="ECO:0000313" key="1">
    <source>
        <dbReference type="EMBL" id="EKY17157.1"/>
    </source>
</evidence>
<reference evidence="1 2" key="1">
    <citation type="submission" date="2012-05" db="EMBL/GenBank/DDBJ databases">
        <authorList>
            <person name="Weinstock G."/>
            <person name="Sodergren E."/>
            <person name="Lobos E.A."/>
            <person name="Fulton L."/>
            <person name="Fulton R."/>
            <person name="Courtney L."/>
            <person name="Fronick C."/>
            <person name="O'Laughlin M."/>
            <person name="Godfrey J."/>
            <person name="Wilson R.M."/>
            <person name="Miner T."/>
            <person name="Farmer C."/>
            <person name="Delehaunty K."/>
            <person name="Cordes M."/>
            <person name="Minx P."/>
            <person name="Tomlinson C."/>
            <person name="Chen J."/>
            <person name="Wollam A."/>
            <person name="Pepin K.H."/>
            <person name="Bhonagiri V."/>
            <person name="Zhang X."/>
            <person name="Suruliraj S."/>
            <person name="Warren W."/>
            <person name="Mitreva M."/>
            <person name="Mardis E.R."/>
            <person name="Wilson R.K."/>
        </authorList>
    </citation>
    <scope>NUCLEOTIDE SEQUENCE [LARGE SCALE GENOMIC DNA]</scope>
    <source>
        <strain evidence="1 2">KON</strain>
    </source>
</reference>
<comment type="caution">
    <text evidence="1">The sequence shown here is derived from an EMBL/GenBank/DDBJ whole genome shotgun (WGS) entry which is preliminary data.</text>
</comment>
<accession>A0ABN0II01</accession>
<sequence>MGTEILCYIRYVNIHHHFHVKLNNPLMGTEISRGRGCLHSQYIVQLN</sequence>
<dbReference type="EMBL" id="AMEX01000064">
    <property type="protein sequence ID" value="EKY17157.1"/>
    <property type="molecule type" value="Genomic_DNA"/>
</dbReference>
<keyword evidence="2" id="KW-1185">Reference proteome</keyword>
<organism evidence="1 2">
    <name type="scientific">Veillonella atypica KON</name>
    <dbReference type="NCBI Taxonomy" id="1128111"/>
    <lineage>
        <taxon>Bacteria</taxon>
        <taxon>Bacillati</taxon>
        <taxon>Bacillota</taxon>
        <taxon>Negativicutes</taxon>
        <taxon>Veillonellales</taxon>
        <taxon>Veillonellaceae</taxon>
        <taxon>Veillonella</taxon>
    </lineage>
</organism>